<evidence type="ECO:0000313" key="2">
    <source>
        <dbReference type="Proteomes" id="UP000762676"/>
    </source>
</evidence>
<sequence length="114" mass="12700">MKKSDRMVILTPNPQVQMTITPDYRPQAGTEDFYNADETGLLLQCLPNKTLALKDKTCTGGKKSKGRLKVMLATNMDDSDKLPAFVIGKAKIHVPSNLLRRHCQFDTGVTRKHG</sequence>
<dbReference type="Proteomes" id="UP000762676">
    <property type="component" value="Unassembled WGS sequence"/>
</dbReference>
<dbReference type="AlphaFoldDB" id="A0AAV4HRZ4"/>
<gene>
    <name evidence="1" type="ORF">ElyMa_006382800</name>
</gene>
<accession>A0AAV4HRZ4</accession>
<keyword evidence="2" id="KW-1185">Reference proteome</keyword>
<proteinExistence type="predicted"/>
<evidence type="ECO:0000313" key="1">
    <source>
        <dbReference type="EMBL" id="GFR99813.1"/>
    </source>
</evidence>
<name>A0AAV4HRZ4_9GAST</name>
<protein>
    <submittedName>
        <fullName evidence="1">Tigger transposable element-derived protein 4</fullName>
    </submittedName>
</protein>
<reference evidence="1 2" key="1">
    <citation type="journal article" date="2021" name="Elife">
        <title>Chloroplast acquisition without the gene transfer in kleptoplastic sea slugs, Plakobranchus ocellatus.</title>
        <authorList>
            <person name="Maeda T."/>
            <person name="Takahashi S."/>
            <person name="Yoshida T."/>
            <person name="Shimamura S."/>
            <person name="Takaki Y."/>
            <person name="Nagai Y."/>
            <person name="Toyoda A."/>
            <person name="Suzuki Y."/>
            <person name="Arimoto A."/>
            <person name="Ishii H."/>
            <person name="Satoh N."/>
            <person name="Nishiyama T."/>
            <person name="Hasebe M."/>
            <person name="Maruyama T."/>
            <person name="Minagawa J."/>
            <person name="Obokata J."/>
            <person name="Shigenobu S."/>
        </authorList>
    </citation>
    <scope>NUCLEOTIDE SEQUENCE [LARGE SCALE GENOMIC DNA]</scope>
</reference>
<organism evidence="1 2">
    <name type="scientific">Elysia marginata</name>
    <dbReference type="NCBI Taxonomy" id="1093978"/>
    <lineage>
        <taxon>Eukaryota</taxon>
        <taxon>Metazoa</taxon>
        <taxon>Spiralia</taxon>
        <taxon>Lophotrochozoa</taxon>
        <taxon>Mollusca</taxon>
        <taxon>Gastropoda</taxon>
        <taxon>Heterobranchia</taxon>
        <taxon>Euthyneura</taxon>
        <taxon>Panpulmonata</taxon>
        <taxon>Sacoglossa</taxon>
        <taxon>Placobranchoidea</taxon>
        <taxon>Plakobranchidae</taxon>
        <taxon>Elysia</taxon>
    </lineage>
</organism>
<dbReference type="EMBL" id="BMAT01012819">
    <property type="protein sequence ID" value="GFR99813.1"/>
    <property type="molecule type" value="Genomic_DNA"/>
</dbReference>
<comment type="caution">
    <text evidence="1">The sequence shown here is derived from an EMBL/GenBank/DDBJ whole genome shotgun (WGS) entry which is preliminary data.</text>
</comment>